<dbReference type="InterPro" id="IPR050220">
    <property type="entry name" value="Type_II_DNA_Topoisomerases"/>
</dbReference>
<dbReference type="GO" id="GO:0003677">
    <property type="term" value="F:DNA binding"/>
    <property type="evidence" value="ECO:0007669"/>
    <property type="project" value="InterPro"/>
</dbReference>
<dbReference type="GO" id="GO:0006265">
    <property type="term" value="P:DNA topological change"/>
    <property type="evidence" value="ECO:0007669"/>
    <property type="project" value="InterPro"/>
</dbReference>
<dbReference type="InterPro" id="IPR013760">
    <property type="entry name" value="Topo_IIA-like_dom_sf"/>
</dbReference>
<dbReference type="InterPro" id="IPR035516">
    <property type="entry name" value="Gyrase/topoIV_suA_C"/>
</dbReference>
<evidence type="ECO:0008006" key="2">
    <source>
        <dbReference type="Google" id="ProtNLM"/>
    </source>
</evidence>
<dbReference type="SUPFAM" id="SSF101904">
    <property type="entry name" value="GyrA/ParC C-terminal domain-like"/>
    <property type="match status" value="1"/>
</dbReference>
<dbReference type="GO" id="GO:0003918">
    <property type="term" value="F:DNA topoisomerase type II (double strand cut, ATP-hydrolyzing) activity"/>
    <property type="evidence" value="ECO:0007669"/>
    <property type="project" value="InterPro"/>
</dbReference>
<reference evidence="1" key="1">
    <citation type="journal article" date="2014" name="Front. Microbiol.">
        <title>High frequency of phylogenetically diverse reductive dehalogenase-homologous genes in deep subseafloor sedimentary metagenomes.</title>
        <authorList>
            <person name="Kawai M."/>
            <person name="Futagami T."/>
            <person name="Toyoda A."/>
            <person name="Takaki Y."/>
            <person name="Nishi S."/>
            <person name="Hori S."/>
            <person name="Arai W."/>
            <person name="Tsubouchi T."/>
            <person name="Morono Y."/>
            <person name="Uchiyama I."/>
            <person name="Ito T."/>
            <person name="Fujiyama A."/>
            <person name="Inagaki F."/>
            <person name="Takami H."/>
        </authorList>
    </citation>
    <scope>NUCLEOTIDE SEQUENCE</scope>
    <source>
        <strain evidence="1">Expedition CK06-06</strain>
    </source>
</reference>
<dbReference type="SUPFAM" id="SSF56719">
    <property type="entry name" value="Type II DNA topoisomerase"/>
    <property type="match status" value="1"/>
</dbReference>
<dbReference type="InterPro" id="IPR013757">
    <property type="entry name" value="Topo_IIA_A_a_sf"/>
</dbReference>
<dbReference type="EMBL" id="BARV01038740">
    <property type="protein sequence ID" value="GAI50490.1"/>
    <property type="molecule type" value="Genomic_DNA"/>
</dbReference>
<dbReference type="Gene3D" id="1.10.268.10">
    <property type="entry name" value="Topoisomerase, domain 3"/>
    <property type="match status" value="1"/>
</dbReference>
<dbReference type="AlphaFoldDB" id="X1QHL9"/>
<evidence type="ECO:0000313" key="1">
    <source>
        <dbReference type="EMBL" id="GAI50490.1"/>
    </source>
</evidence>
<gene>
    <name evidence="1" type="ORF">S06H3_59588</name>
</gene>
<feature type="non-terminal residue" evidence="1">
    <location>
        <position position="1"/>
    </location>
</feature>
<protein>
    <recommendedName>
        <fullName evidence="2">DNA topoisomerase (ATP-hydrolyzing)</fullName>
    </recommendedName>
</protein>
<dbReference type="GO" id="GO:0005524">
    <property type="term" value="F:ATP binding"/>
    <property type="evidence" value="ECO:0007669"/>
    <property type="project" value="InterPro"/>
</dbReference>
<proteinExistence type="predicted"/>
<sequence>SGTLLVRSIGSHSHIVHGVQNSPVNRLTGLERNKIKLEHEQLIERIKELKELLGSKELIYGVIKNELKEIKKKYGDKRRTDITADISDIEIEDLIPEEENVISISHSGYIKRIPVATYRKQGRGGRGVTGTNLKEDDFVKHLFIASTHHYIMFFSNLGKVYRLKVYQIPTGSRLSKGRAIVNLLPFVPGERVAAIIAVK</sequence>
<comment type="caution">
    <text evidence="1">The sequence shown here is derived from an EMBL/GenBank/DDBJ whole genome shotgun (WGS) entry which is preliminary data.</text>
</comment>
<dbReference type="Pfam" id="PF03989">
    <property type="entry name" value="DNA_gyraseA_C"/>
    <property type="match status" value="2"/>
</dbReference>
<dbReference type="Gene3D" id="2.120.10.90">
    <property type="entry name" value="DNA gyrase/topoisomerase IV, subunit A, C-terminal"/>
    <property type="match status" value="1"/>
</dbReference>
<dbReference type="InterPro" id="IPR006691">
    <property type="entry name" value="GyrA/parC_rep"/>
</dbReference>
<name>X1QHL9_9ZZZZ</name>
<dbReference type="GO" id="GO:0005737">
    <property type="term" value="C:cytoplasm"/>
    <property type="evidence" value="ECO:0007669"/>
    <property type="project" value="TreeGrafter"/>
</dbReference>
<dbReference type="PANTHER" id="PTHR43493">
    <property type="entry name" value="DNA GYRASE/TOPOISOMERASE SUBUNIT A"/>
    <property type="match status" value="1"/>
</dbReference>
<organism evidence="1">
    <name type="scientific">marine sediment metagenome</name>
    <dbReference type="NCBI Taxonomy" id="412755"/>
    <lineage>
        <taxon>unclassified sequences</taxon>
        <taxon>metagenomes</taxon>
        <taxon>ecological metagenomes</taxon>
    </lineage>
</organism>
<dbReference type="GO" id="GO:0009330">
    <property type="term" value="C:DNA topoisomerase type II (double strand cut, ATP-hydrolyzing) complex"/>
    <property type="evidence" value="ECO:0007669"/>
    <property type="project" value="TreeGrafter"/>
</dbReference>
<dbReference type="PANTHER" id="PTHR43493:SF5">
    <property type="entry name" value="DNA GYRASE SUBUNIT A, CHLOROPLASTIC_MITOCHONDRIAL"/>
    <property type="match status" value="1"/>
</dbReference>
<accession>X1QHL9</accession>
<feature type="non-terminal residue" evidence="1">
    <location>
        <position position="199"/>
    </location>
</feature>